<evidence type="ECO:0000256" key="5">
    <source>
        <dbReference type="SAM" id="SignalP"/>
    </source>
</evidence>
<evidence type="ECO:0000256" key="3">
    <source>
        <dbReference type="ARBA" id="ARBA00022900"/>
    </source>
</evidence>
<reference evidence="8" key="1">
    <citation type="submission" date="2022-11" db="UniProtKB">
        <authorList>
            <consortium name="WormBaseParasite"/>
        </authorList>
    </citation>
    <scope>IDENTIFICATION</scope>
</reference>
<evidence type="ECO:0000256" key="2">
    <source>
        <dbReference type="ARBA" id="ARBA00022690"/>
    </source>
</evidence>
<feature type="domain" description="TIL" evidence="6">
    <location>
        <begin position="52"/>
        <end position="110"/>
    </location>
</feature>
<evidence type="ECO:0000313" key="8">
    <source>
        <dbReference type="WBParaSite" id="ACRNAN_scaffold4982.g18451.t1"/>
    </source>
</evidence>
<organism evidence="7 8">
    <name type="scientific">Acrobeloides nanus</name>
    <dbReference type="NCBI Taxonomy" id="290746"/>
    <lineage>
        <taxon>Eukaryota</taxon>
        <taxon>Metazoa</taxon>
        <taxon>Ecdysozoa</taxon>
        <taxon>Nematoda</taxon>
        <taxon>Chromadorea</taxon>
        <taxon>Rhabditida</taxon>
        <taxon>Tylenchina</taxon>
        <taxon>Cephalobomorpha</taxon>
        <taxon>Cephaloboidea</taxon>
        <taxon>Cephalobidae</taxon>
        <taxon>Acrobeloides</taxon>
    </lineage>
</organism>
<proteinExistence type="inferred from homology"/>
<dbReference type="GO" id="GO:0004867">
    <property type="term" value="F:serine-type endopeptidase inhibitor activity"/>
    <property type="evidence" value="ECO:0007669"/>
    <property type="project" value="UniProtKB-KW"/>
</dbReference>
<dbReference type="FunFam" id="2.10.25.10:FF:000055">
    <property type="entry name" value="alpha-tectorin isoform X1"/>
    <property type="match status" value="1"/>
</dbReference>
<keyword evidence="5" id="KW-0732">Signal</keyword>
<feature type="signal peptide" evidence="5">
    <location>
        <begin position="1"/>
        <end position="19"/>
    </location>
</feature>
<keyword evidence="4" id="KW-1015">Disulfide bond</keyword>
<dbReference type="WBParaSite" id="ACRNAN_scaffold4982.g18451.t1">
    <property type="protein sequence ID" value="ACRNAN_scaffold4982.g18451.t1"/>
    <property type="gene ID" value="ACRNAN_scaffold4982.g18451"/>
</dbReference>
<dbReference type="AlphaFoldDB" id="A0A914DZM8"/>
<dbReference type="PANTHER" id="PTHR23259">
    <property type="entry name" value="RIDDLE"/>
    <property type="match status" value="1"/>
</dbReference>
<evidence type="ECO:0000256" key="1">
    <source>
        <dbReference type="ARBA" id="ARBA00007611"/>
    </source>
</evidence>
<feature type="chain" id="PRO_5037455823" evidence="5">
    <location>
        <begin position="20"/>
        <end position="277"/>
    </location>
</feature>
<dbReference type="Gene3D" id="2.10.25.10">
    <property type="entry name" value="Laminin"/>
    <property type="match status" value="3"/>
</dbReference>
<dbReference type="SUPFAM" id="SSF57567">
    <property type="entry name" value="Serine protease inhibitors"/>
    <property type="match status" value="2"/>
</dbReference>
<dbReference type="Pfam" id="PF01826">
    <property type="entry name" value="TIL"/>
    <property type="match status" value="2"/>
</dbReference>
<protein>
    <submittedName>
        <fullName evidence="8">TIL domain-containing protein</fullName>
    </submittedName>
</protein>
<dbReference type="Proteomes" id="UP000887540">
    <property type="component" value="Unplaced"/>
</dbReference>
<accession>A0A914DZM8</accession>
<evidence type="ECO:0000313" key="7">
    <source>
        <dbReference type="Proteomes" id="UP000887540"/>
    </source>
</evidence>
<keyword evidence="3" id="KW-0722">Serine protease inhibitor</keyword>
<keyword evidence="7" id="KW-1185">Reference proteome</keyword>
<feature type="domain" description="TIL" evidence="6">
    <location>
        <begin position="133"/>
        <end position="194"/>
    </location>
</feature>
<evidence type="ECO:0000256" key="4">
    <source>
        <dbReference type="ARBA" id="ARBA00023157"/>
    </source>
</evidence>
<dbReference type="PANTHER" id="PTHR23259:SF70">
    <property type="entry name" value="ACCESSORY GLAND PROTEIN ACP62F-RELATED"/>
    <property type="match status" value="1"/>
</dbReference>
<evidence type="ECO:0000259" key="6">
    <source>
        <dbReference type="Pfam" id="PF01826"/>
    </source>
</evidence>
<name>A0A914DZM8_9BILA</name>
<keyword evidence="2" id="KW-0646">Protease inhibitor</keyword>
<sequence length="277" mass="30550">MWRVTLLVLSISFLQIALSFNETECTSDEDCEIQNAFCTDSGICAEGPSFECPENMLYQECGSACPRTCADVLEPNPLKACVEMCVPGCFCDVGYALDGETNKCVPEAKCQKEDTSKVTQKREVTTGNVSMQCPENAEFSNCTNLCPEKHCGNLLQNNFCFSLRCGSPGCRCMEGNVLKTAGNIADGCVNIETCPDFDMLQKSIGKRQAEEKPQDPRCPQNAEYKECTNKTDCVSLRCGPPACQCKQGHVRLTNDDASACVRREACPKMRLRRFLNL</sequence>
<dbReference type="CDD" id="cd19941">
    <property type="entry name" value="TIL"/>
    <property type="match status" value="2"/>
</dbReference>
<comment type="similarity">
    <text evidence="1">Belongs to the serine protease inhibitor-like (TIL domain-containing) family.</text>
</comment>
<dbReference type="InterPro" id="IPR002919">
    <property type="entry name" value="TIL_dom"/>
</dbReference>
<dbReference type="InterPro" id="IPR036084">
    <property type="entry name" value="Ser_inhib-like_sf"/>
</dbReference>
<dbReference type="InterPro" id="IPR051368">
    <property type="entry name" value="SerProtInhib-TIL_Domain"/>
</dbReference>